<reference evidence="3 4" key="1">
    <citation type="journal article" date="2013" name="Mar. Genomics">
        <title>Expression of sulfatases in Rhodopirellula baltica and the diversity of sulfatases in the genus Rhodopirellula.</title>
        <authorList>
            <person name="Wegner C.E."/>
            <person name="Richter-Heitmann T."/>
            <person name="Klindworth A."/>
            <person name="Klockow C."/>
            <person name="Richter M."/>
            <person name="Achstetter T."/>
            <person name="Glockner F.O."/>
            <person name="Harder J."/>
        </authorList>
    </citation>
    <scope>NUCLEOTIDE SEQUENCE [LARGE SCALE GENOMIC DNA]</scope>
    <source>
        <strain evidence="3 4">SM1</strain>
    </source>
</reference>
<dbReference type="SUPFAM" id="SSF143422">
    <property type="entry name" value="Transposase IS200-like"/>
    <property type="match status" value="1"/>
</dbReference>
<dbReference type="EMBL" id="ANOG01000220">
    <property type="protein sequence ID" value="EMI21603.1"/>
    <property type="molecule type" value="Genomic_DNA"/>
</dbReference>
<evidence type="ECO:0000256" key="1">
    <source>
        <dbReference type="SAM" id="MobiDB-lite"/>
    </source>
</evidence>
<name>M5RQI8_9BACT</name>
<dbReference type="InterPro" id="IPR036515">
    <property type="entry name" value="Transposase_17_sf"/>
</dbReference>
<dbReference type="Gene3D" id="3.30.70.1290">
    <property type="entry name" value="Transposase IS200-like"/>
    <property type="match status" value="1"/>
</dbReference>
<protein>
    <submittedName>
        <fullName evidence="3">Protein containing DUF1568</fullName>
    </submittedName>
</protein>
<dbReference type="Proteomes" id="UP000011991">
    <property type="component" value="Unassembled WGS sequence"/>
</dbReference>
<dbReference type="Pfam" id="PF01797">
    <property type="entry name" value="Y1_Tnp"/>
    <property type="match status" value="1"/>
</dbReference>
<dbReference type="AlphaFoldDB" id="M5RQI8"/>
<evidence type="ECO:0000313" key="4">
    <source>
        <dbReference type="Proteomes" id="UP000011991"/>
    </source>
</evidence>
<evidence type="ECO:0000259" key="2">
    <source>
        <dbReference type="SMART" id="SM01321"/>
    </source>
</evidence>
<dbReference type="GO" id="GO:0003677">
    <property type="term" value="F:DNA binding"/>
    <property type="evidence" value="ECO:0007669"/>
    <property type="project" value="InterPro"/>
</dbReference>
<accession>M5RQI8</accession>
<keyword evidence="4" id="KW-1185">Reference proteome</keyword>
<dbReference type="SMART" id="SM01321">
    <property type="entry name" value="Y1_Tnp"/>
    <property type="match status" value="1"/>
</dbReference>
<dbReference type="InterPro" id="IPR002686">
    <property type="entry name" value="Transposase_17"/>
</dbReference>
<evidence type="ECO:0000313" key="3">
    <source>
        <dbReference type="EMBL" id="EMI21603.1"/>
    </source>
</evidence>
<dbReference type="PANTHER" id="PTHR34322:SF2">
    <property type="entry name" value="TRANSPOSASE IS200-LIKE DOMAIN-CONTAINING PROTEIN"/>
    <property type="match status" value="1"/>
</dbReference>
<dbReference type="PANTHER" id="PTHR34322">
    <property type="entry name" value="TRANSPOSASE, Y1_TNP DOMAIN-CONTAINING"/>
    <property type="match status" value="1"/>
</dbReference>
<feature type="region of interest" description="Disordered" evidence="1">
    <location>
        <begin position="218"/>
        <end position="239"/>
    </location>
</feature>
<sequence>MYGKTMGRPKRADEAGGIYHALNRGNAKAEIFRKPEDYAAFERILADGLSQYPCRILAYQLMPNHWHFVLSPTEDGGMSNFLRWVSLTHTMRLHAHYATAGEGHIYQGRFKSFPIQDDEHFLTVCRYVERNALRAGFVDRAEDWRWGSLARWLAKPEPEPKLLSGWPIPRLPNWAQRVNEPLSNDEMKAIRWSVKRGAPYGSETWVESIAKRLELESTLRPRGRPKKKQRVTQEVEKES</sequence>
<organism evidence="3 4">
    <name type="scientific">Rhodopirellula maiorica SM1</name>
    <dbReference type="NCBI Taxonomy" id="1265738"/>
    <lineage>
        <taxon>Bacteria</taxon>
        <taxon>Pseudomonadati</taxon>
        <taxon>Planctomycetota</taxon>
        <taxon>Planctomycetia</taxon>
        <taxon>Pirellulales</taxon>
        <taxon>Pirellulaceae</taxon>
        <taxon>Novipirellula</taxon>
    </lineage>
</organism>
<proteinExistence type="predicted"/>
<dbReference type="PATRIC" id="fig|1265738.3.peg.1452"/>
<dbReference type="GO" id="GO:0004803">
    <property type="term" value="F:transposase activity"/>
    <property type="evidence" value="ECO:0007669"/>
    <property type="project" value="InterPro"/>
</dbReference>
<comment type="caution">
    <text evidence="3">The sequence shown here is derived from an EMBL/GenBank/DDBJ whole genome shotgun (WGS) entry which is preliminary data.</text>
</comment>
<gene>
    <name evidence="3" type="ORF">RMSM_01462</name>
</gene>
<feature type="compositionally biased region" description="Basic residues" evidence="1">
    <location>
        <begin position="221"/>
        <end position="230"/>
    </location>
</feature>
<dbReference type="GO" id="GO:0006313">
    <property type="term" value="P:DNA transposition"/>
    <property type="evidence" value="ECO:0007669"/>
    <property type="project" value="InterPro"/>
</dbReference>
<feature type="domain" description="Transposase IS200-like" evidence="2">
    <location>
        <begin position="14"/>
        <end position="131"/>
    </location>
</feature>